<evidence type="ECO:0000313" key="5">
    <source>
        <dbReference type="Proteomes" id="UP001153618"/>
    </source>
</evidence>
<dbReference type="InterPro" id="IPR000639">
    <property type="entry name" value="Epox_hydrolase-like"/>
</dbReference>
<dbReference type="GO" id="GO:0072330">
    <property type="term" value="P:monocarboxylic acid biosynthetic process"/>
    <property type="evidence" value="ECO:0007669"/>
    <property type="project" value="UniProtKB-ARBA"/>
</dbReference>
<sequence>MPSTFGIPPKNISADLEPFKLHVPEYELFRFKELLRLSEIGPETWWNVQNDPQVGISRKWLAETKETWLYHFDWRKHEDQINKFPSFKTVVEDNEAGPIDIHFTALFSAKEDAIPMIFLHGFPSSFMEYLPMIELLAEKYTPENLPYHIIVPSLPDYGLSSRSALNMEMTVATSARIMNKLMLSLGFGNGYVAQGGDLGSMIARVMSVNHEECKALHVNMLVLNPGENPTSEASPDELEILQRSGAWMKTGLAYALVHGTRPSTVGLAISSSPLALLAWVGEKLLEWVDPREPLSIDTVLAMISFYWFTRTFPRSLYHAELVRNISQGKPHPISKQKPLGYSLFPHDLAVLPKAWAEELYPNLILFKAHSAVSNIL</sequence>
<reference evidence="4" key="1">
    <citation type="submission" date="2021-07" db="EMBL/GenBank/DDBJ databases">
        <authorList>
            <person name="Branca A.L. A."/>
        </authorList>
    </citation>
    <scope>NUCLEOTIDE SEQUENCE</scope>
</reference>
<evidence type="ECO:0000259" key="3">
    <source>
        <dbReference type="Pfam" id="PF06441"/>
    </source>
</evidence>
<comment type="similarity">
    <text evidence="1">Belongs to the peptidase S33 family.</text>
</comment>
<accession>A0A9W4IK21</accession>
<proteinExistence type="inferred from homology"/>
<dbReference type="PANTHER" id="PTHR21661">
    <property type="entry name" value="EPOXIDE HYDROLASE 1-RELATED"/>
    <property type="match status" value="1"/>
</dbReference>
<dbReference type="InterPro" id="IPR016292">
    <property type="entry name" value="Epoxide_hydrolase"/>
</dbReference>
<dbReference type="AlphaFoldDB" id="A0A9W4IK21"/>
<dbReference type="InterPro" id="IPR010497">
    <property type="entry name" value="Epoxide_hydro_N"/>
</dbReference>
<dbReference type="Gene3D" id="3.40.50.1820">
    <property type="entry name" value="alpha/beta hydrolase"/>
    <property type="match status" value="1"/>
</dbReference>
<dbReference type="PIRSF" id="PIRSF001112">
    <property type="entry name" value="Epoxide_hydrolase"/>
    <property type="match status" value="1"/>
</dbReference>
<organism evidence="4 5">
    <name type="scientific">Penicillium olsonii</name>
    <dbReference type="NCBI Taxonomy" id="99116"/>
    <lineage>
        <taxon>Eukaryota</taxon>
        <taxon>Fungi</taxon>
        <taxon>Dikarya</taxon>
        <taxon>Ascomycota</taxon>
        <taxon>Pezizomycotina</taxon>
        <taxon>Eurotiomycetes</taxon>
        <taxon>Eurotiomycetidae</taxon>
        <taxon>Eurotiales</taxon>
        <taxon>Aspergillaceae</taxon>
        <taxon>Penicillium</taxon>
    </lineage>
</organism>
<dbReference type="PRINTS" id="PR00412">
    <property type="entry name" value="EPOXHYDRLASE"/>
</dbReference>
<dbReference type="GO" id="GO:0004301">
    <property type="term" value="F:epoxide hydrolase activity"/>
    <property type="evidence" value="ECO:0007669"/>
    <property type="project" value="TreeGrafter"/>
</dbReference>
<dbReference type="EMBL" id="CAJVOS010000104">
    <property type="protein sequence ID" value="CAG8295087.1"/>
    <property type="molecule type" value="Genomic_DNA"/>
</dbReference>
<gene>
    <name evidence="4" type="ORF">POLS_LOCUS9778</name>
</gene>
<comment type="caution">
    <text evidence="4">The sequence shown here is derived from an EMBL/GenBank/DDBJ whole genome shotgun (WGS) entry which is preliminary data.</text>
</comment>
<keyword evidence="2" id="KW-0378">Hydrolase</keyword>
<dbReference type="PANTHER" id="PTHR21661:SF39">
    <property type="entry name" value="HYDROLASE, PUTATIVE (AFU_ORTHOLOGUE AFUA_3G08960)-RELATED"/>
    <property type="match status" value="1"/>
</dbReference>
<feature type="domain" description="Epoxide hydrolase N-terminal" evidence="3">
    <location>
        <begin position="17"/>
        <end position="129"/>
    </location>
</feature>
<evidence type="ECO:0000313" key="4">
    <source>
        <dbReference type="EMBL" id="CAG8295087.1"/>
    </source>
</evidence>
<dbReference type="Proteomes" id="UP001153618">
    <property type="component" value="Unassembled WGS sequence"/>
</dbReference>
<keyword evidence="5" id="KW-1185">Reference proteome</keyword>
<name>A0A9W4IK21_PENOL</name>
<dbReference type="GO" id="GO:0097176">
    <property type="term" value="P:epoxide metabolic process"/>
    <property type="evidence" value="ECO:0007669"/>
    <property type="project" value="TreeGrafter"/>
</dbReference>
<dbReference type="Pfam" id="PF06441">
    <property type="entry name" value="EHN"/>
    <property type="match status" value="1"/>
</dbReference>
<dbReference type="GO" id="GO:0017000">
    <property type="term" value="P:antibiotic biosynthetic process"/>
    <property type="evidence" value="ECO:0007669"/>
    <property type="project" value="UniProtKB-ARBA"/>
</dbReference>
<dbReference type="OrthoDB" id="7130006at2759"/>
<dbReference type="InterPro" id="IPR029058">
    <property type="entry name" value="AB_hydrolase_fold"/>
</dbReference>
<evidence type="ECO:0000256" key="1">
    <source>
        <dbReference type="ARBA" id="ARBA00010088"/>
    </source>
</evidence>
<evidence type="ECO:0000256" key="2">
    <source>
        <dbReference type="ARBA" id="ARBA00022801"/>
    </source>
</evidence>
<protein>
    <recommendedName>
        <fullName evidence="3">Epoxide hydrolase N-terminal domain-containing protein</fullName>
    </recommendedName>
</protein>
<dbReference type="SUPFAM" id="SSF53474">
    <property type="entry name" value="alpha/beta-Hydrolases"/>
    <property type="match status" value="1"/>
</dbReference>